<accession>A0A4Y9Y888</accession>
<dbReference type="Proteomes" id="UP000298327">
    <property type="component" value="Unassembled WGS sequence"/>
</dbReference>
<feature type="region of interest" description="Disordered" evidence="2">
    <location>
        <begin position="354"/>
        <end position="374"/>
    </location>
</feature>
<dbReference type="Pfam" id="PF01926">
    <property type="entry name" value="MMR_HSR1"/>
    <property type="match status" value="1"/>
</dbReference>
<feature type="domain" description="G" evidence="3">
    <location>
        <begin position="17"/>
        <end position="73"/>
    </location>
</feature>
<organism evidence="4 5">
    <name type="scientific">Dentipellis fragilis</name>
    <dbReference type="NCBI Taxonomy" id="205917"/>
    <lineage>
        <taxon>Eukaryota</taxon>
        <taxon>Fungi</taxon>
        <taxon>Dikarya</taxon>
        <taxon>Basidiomycota</taxon>
        <taxon>Agaricomycotina</taxon>
        <taxon>Agaricomycetes</taxon>
        <taxon>Russulales</taxon>
        <taxon>Hericiaceae</taxon>
        <taxon>Dentipellis</taxon>
    </lineage>
</organism>
<sequence>MLTRSPFKSRDDEVITGVMGATGSGKSTFINVASGSNLEVGRGLQSCTSQVQLAPPFYLQGRPVTLIDTPGFDDTNMSDTDVLRAIAVFLAATYERGMKLAGIIYMHRISDVRVGGVSRKNFKLFRELCGTSVLSNVLLVTNMWGAVDPAVGAAREAELSSEDKFFKPVLDKGARLRRHMNTAASAYAILMEFLNGNPAPLRIQRELVVDKKDISQTAAGAVIGRELQKEIKQLRRDAREVRAELQAAEEQEDWYAKEELEQQEQALCKQIDGKENKWRALTQEFERQKGELHEVLDVNAERLRRQAERAEAKHQQELNTLKDELAQEEYIYRQKKTIIEGRINRVKRTQSSAAAELAGDQAEGVQGESAPDSTKARRPFELLRDLENVLKRLEENLRVLEEGFRAFEKDIHAQIRRLEEGHKRNQEQQNGFFANVGWAMDMWFRAVGDGFMRFFGFK</sequence>
<evidence type="ECO:0000313" key="4">
    <source>
        <dbReference type="EMBL" id="TFY58555.1"/>
    </source>
</evidence>
<comment type="caution">
    <text evidence="4">The sequence shown here is derived from an EMBL/GenBank/DDBJ whole genome shotgun (WGS) entry which is preliminary data.</text>
</comment>
<dbReference type="OrthoDB" id="8954335at2759"/>
<dbReference type="AlphaFoldDB" id="A0A4Y9Y888"/>
<evidence type="ECO:0000259" key="3">
    <source>
        <dbReference type="Pfam" id="PF01926"/>
    </source>
</evidence>
<evidence type="ECO:0000256" key="2">
    <source>
        <dbReference type="SAM" id="MobiDB-lite"/>
    </source>
</evidence>
<proteinExistence type="predicted"/>
<name>A0A4Y9Y888_9AGAM</name>
<feature type="coiled-coil region" evidence="1">
    <location>
        <begin position="224"/>
        <end position="327"/>
    </location>
</feature>
<keyword evidence="5" id="KW-1185">Reference proteome</keyword>
<dbReference type="Gene3D" id="3.40.50.300">
    <property type="entry name" value="P-loop containing nucleotide triphosphate hydrolases"/>
    <property type="match status" value="1"/>
</dbReference>
<dbReference type="EMBL" id="SEOQ01000674">
    <property type="protein sequence ID" value="TFY58555.1"/>
    <property type="molecule type" value="Genomic_DNA"/>
</dbReference>
<dbReference type="CDD" id="cd00882">
    <property type="entry name" value="Ras_like_GTPase"/>
    <property type="match status" value="1"/>
</dbReference>
<keyword evidence="1" id="KW-0175">Coiled coil</keyword>
<reference evidence="4 5" key="1">
    <citation type="submission" date="2019-02" db="EMBL/GenBank/DDBJ databases">
        <title>Genome sequencing of the rare red list fungi Dentipellis fragilis.</title>
        <authorList>
            <person name="Buettner E."/>
            <person name="Kellner H."/>
        </authorList>
    </citation>
    <scope>NUCLEOTIDE SEQUENCE [LARGE SCALE GENOMIC DNA]</scope>
    <source>
        <strain evidence="4 5">DSM 105465</strain>
    </source>
</reference>
<dbReference type="InterPro" id="IPR006073">
    <property type="entry name" value="GTP-bd"/>
</dbReference>
<feature type="coiled-coil region" evidence="1">
    <location>
        <begin position="383"/>
        <end position="410"/>
    </location>
</feature>
<dbReference type="SUPFAM" id="SSF52540">
    <property type="entry name" value="P-loop containing nucleoside triphosphate hydrolases"/>
    <property type="match status" value="1"/>
</dbReference>
<evidence type="ECO:0000256" key="1">
    <source>
        <dbReference type="SAM" id="Coils"/>
    </source>
</evidence>
<dbReference type="GO" id="GO:0005525">
    <property type="term" value="F:GTP binding"/>
    <property type="evidence" value="ECO:0007669"/>
    <property type="project" value="InterPro"/>
</dbReference>
<protein>
    <recommendedName>
        <fullName evidence="3">G domain-containing protein</fullName>
    </recommendedName>
</protein>
<evidence type="ECO:0000313" key="5">
    <source>
        <dbReference type="Proteomes" id="UP000298327"/>
    </source>
</evidence>
<dbReference type="InterPro" id="IPR027417">
    <property type="entry name" value="P-loop_NTPase"/>
</dbReference>
<gene>
    <name evidence="4" type="ORF">EVG20_g8101</name>
</gene>